<proteinExistence type="predicted"/>
<protein>
    <submittedName>
        <fullName evidence="3">Carboxylesterase family domain-containing protein</fullName>
    </submittedName>
</protein>
<sequence>MSYWIRDYHVEYGCQIDTKSGTIGGKTFCFKDGRKVNAFMGIPYAKNGSHGDRFKRAKPLEPWKGILDCTDFGPRAIQADMIWDKYITPVRQSEEDCLNMNIFVPAWESSQFPHGRPVMVFVHGGGFLIHSAANYGDWNICKNICYHDVIVCVIQYRLGLLGFLSTGDDSCPGNFGLWDQLDAFRWIHQNIKGFGGDPDNVTAFGQSAGAASVDLLSLSPYSKGLFQRIILMGGNASSDWAMATPQRTLNAALALARKLGWRGDKCDHVSLLNFFRDQPAHVLTTSLVGKSAFNRDKNGLEFCPVIDGDLLPFPVDELRKRAPKITLHIPPSLQNFEKLRRKAKRLYVDSIHTNDRHEVARAFLKLYSDLLMNNCTQKYCQDMVMAGHTVYLYNMTYFNVDSFGFFAFRMPFLAATHCHDLRYLFGKGLYSKFRPNYDDLCMLDIVATLWTNFAKFQDPNGSEESKIIWYPISESDTYKHLNIDLEPQMMSDYQGRRAEFWLDNLGKALQLHKDDDETSSQDSTFSVLKDSENIRNDMKHPENTVLREHPELI</sequence>
<feature type="domain" description="Carboxylesterase type B" evidence="2">
    <location>
        <begin position="15"/>
        <end position="325"/>
    </location>
</feature>
<accession>A0AAD4RCJ8</accession>
<dbReference type="Pfam" id="PF00135">
    <property type="entry name" value="COesterase"/>
    <property type="match status" value="2"/>
</dbReference>
<comment type="caution">
    <text evidence="3">The sequence shown here is derived from an EMBL/GenBank/DDBJ whole genome shotgun (WGS) entry which is preliminary data.</text>
</comment>
<feature type="compositionally biased region" description="Basic and acidic residues" evidence="1">
    <location>
        <begin position="529"/>
        <end position="553"/>
    </location>
</feature>
<evidence type="ECO:0000313" key="4">
    <source>
        <dbReference type="Proteomes" id="UP001201812"/>
    </source>
</evidence>
<dbReference type="PANTHER" id="PTHR44590:SF4">
    <property type="entry name" value="CARBOXYLIC ESTER HYDROLASE"/>
    <property type="match status" value="1"/>
</dbReference>
<dbReference type="SUPFAM" id="SSF53474">
    <property type="entry name" value="alpha/beta-Hydrolases"/>
    <property type="match status" value="1"/>
</dbReference>
<reference evidence="3" key="1">
    <citation type="submission" date="2022-01" db="EMBL/GenBank/DDBJ databases">
        <title>Genome Sequence Resource for Two Populations of Ditylenchus destructor, the Migratory Endoparasitic Phytonematode.</title>
        <authorList>
            <person name="Zhang H."/>
            <person name="Lin R."/>
            <person name="Xie B."/>
        </authorList>
    </citation>
    <scope>NUCLEOTIDE SEQUENCE</scope>
    <source>
        <strain evidence="3">BazhouSP</strain>
    </source>
</reference>
<gene>
    <name evidence="3" type="ORF">DdX_02850</name>
</gene>
<dbReference type="Proteomes" id="UP001201812">
    <property type="component" value="Unassembled WGS sequence"/>
</dbReference>
<name>A0AAD4RCJ8_9BILA</name>
<feature type="region of interest" description="Disordered" evidence="1">
    <location>
        <begin position="513"/>
        <end position="553"/>
    </location>
</feature>
<dbReference type="EMBL" id="JAKKPZ010000002">
    <property type="protein sequence ID" value="KAI1726153.1"/>
    <property type="molecule type" value="Genomic_DNA"/>
</dbReference>
<dbReference type="Gene3D" id="3.40.50.1820">
    <property type="entry name" value="alpha/beta hydrolase"/>
    <property type="match status" value="1"/>
</dbReference>
<feature type="domain" description="Carboxylesterase type B" evidence="2">
    <location>
        <begin position="335"/>
        <end position="501"/>
    </location>
</feature>
<organism evidence="3 4">
    <name type="scientific">Ditylenchus destructor</name>
    <dbReference type="NCBI Taxonomy" id="166010"/>
    <lineage>
        <taxon>Eukaryota</taxon>
        <taxon>Metazoa</taxon>
        <taxon>Ecdysozoa</taxon>
        <taxon>Nematoda</taxon>
        <taxon>Chromadorea</taxon>
        <taxon>Rhabditida</taxon>
        <taxon>Tylenchina</taxon>
        <taxon>Tylenchomorpha</taxon>
        <taxon>Sphaerularioidea</taxon>
        <taxon>Anguinidae</taxon>
        <taxon>Anguininae</taxon>
        <taxon>Ditylenchus</taxon>
    </lineage>
</organism>
<dbReference type="InterPro" id="IPR029058">
    <property type="entry name" value="AB_hydrolase_fold"/>
</dbReference>
<dbReference type="PANTHER" id="PTHR44590">
    <property type="entry name" value="CARBOXYLIC ESTER HYDROLASE-RELATED"/>
    <property type="match status" value="1"/>
</dbReference>
<dbReference type="InterPro" id="IPR002018">
    <property type="entry name" value="CarbesteraseB"/>
</dbReference>
<keyword evidence="4" id="KW-1185">Reference proteome</keyword>
<evidence type="ECO:0000256" key="1">
    <source>
        <dbReference type="SAM" id="MobiDB-lite"/>
    </source>
</evidence>
<evidence type="ECO:0000313" key="3">
    <source>
        <dbReference type="EMBL" id="KAI1726153.1"/>
    </source>
</evidence>
<evidence type="ECO:0000259" key="2">
    <source>
        <dbReference type="Pfam" id="PF00135"/>
    </source>
</evidence>
<dbReference type="AlphaFoldDB" id="A0AAD4RCJ8"/>